<evidence type="ECO:0000313" key="7">
    <source>
        <dbReference type="Proteomes" id="UP000192276"/>
    </source>
</evidence>
<comment type="caution">
    <text evidence="6">The sequence shown here is derived from an EMBL/GenBank/DDBJ whole genome shotgun (WGS) entry which is preliminary data.</text>
</comment>
<evidence type="ECO:0000256" key="2">
    <source>
        <dbReference type="ARBA" id="ARBA00023125"/>
    </source>
</evidence>
<keyword evidence="2 4" id="KW-0238">DNA-binding</keyword>
<evidence type="ECO:0000256" key="3">
    <source>
        <dbReference type="ARBA" id="ARBA00023163"/>
    </source>
</evidence>
<proteinExistence type="predicted"/>
<feature type="DNA-binding region" description="H-T-H motif" evidence="4">
    <location>
        <begin position="28"/>
        <end position="47"/>
    </location>
</feature>
<dbReference type="OrthoDB" id="9798857at2"/>
<protein>
    <submittedName>
        <fullName evidence="6">TetR family transcriptional regulator</fullName>
    </submittedName>
</protein>
<dbReference type="STRING" id="550983.A4R26_22695"/>
<dbReference type="InterPro" id="IPR009057">
    <property type="entry name" value="Homeodomain-like_sf"/>
</dbReference>
<evidence type="ECO:0000313" key="6">
    <source>
        <dbReference type="EMBL" id="OQP58776.1"/>
    </source>
</evidence>
<dbReference type="SUPFAM" id="SSF48498">
    <property type="entry name" value="Tetracyclin repressor-like, C-terminal domain"/>
    <property type="match status" value="1"/>
</dbReference>
<feature type="domain" description="HTH tetR-type" evidence="5">
    <location>
        <begin position="5"/>
        <end position="65"/>
    </location>
</feature>
<dbReference type="PANTHER" id="PTHR47506">
    <property type="entry name" value="TRANSCRIPTIONAL REGULATORY PROTEIN"/>
    <property type="match status" value="1"/>
</dbReference>
<dbReference type="InterPro" id="IPR023772">
    <property type="entry name" value="DNA-bd_HTH_TetR-type_CS"/>
</dbReference>
<dbReference type="Pfam" id="PF00440">
    <property type="entry name" value="TetR_N"/>
    <property type="match status" value="1"/>
</dbReference>
<dbReference type="InterPro" id="IPR001647">
    <property type="entry name" value="HTH_TetR"/>
</dbReference>
<dbReference type="PROSITE" id="PS50977">
    <property type="entry name" value="HTH_TETR_2"/>
    <property type="match status" value="1"/>
</dbReference>
<sequence>MKKSEATRLSILQKSFELIYEKGYQTTSIDDILATTQVTKGAFYYHFKTKDEMGLAIINELLKPSFANTFMNPLNASGDPVKIIYDMMYSILMKNEFMKVEHGCPASNFTQEMAPWHSDFTKALNELSEEWKNAIVQCIKNGKKAGSIRADVKPEQVAVFIMSGYWGIRNVGRLNNSKSVYLTWLKQLKDYLHSLQ</sequence>
<dbReference type="Proteomes" id="UP000192276">
    <property type="component" value="Unassembled WGS sequence"/>
</dbReference>
<evidence type="ECO:0000256" key="4">
    <source>
        <dbReference type="PROSITE-ProRule" id="PRU00335"/>
    </source>
</evidence>
<keyword evidence="7" id="KW-1185">Reference proteome</keyword>
<dbReference type="PANTHER" id="PTHR47506:SF1">
    <property type="entry name" value="HTH-TYPE TRANSCRIPTIONAL REGULATOR YJDC"/>
    <property type="match status" value="1"/>
</dbReference>
<dbReference type="GO" id="GO:0003677">
    <property type="term" value="F:DNA binding"/>
    <property type="evidence" value="ECO:0007669"/>
    <property type="project" value="UniProtKB-UniRule"/>
</dbReference>
<keyword evidence="1" id="KW-0805">Transcription regulation</keyword>
<accession>A0A1V9FKM9</accession>
<dbReference type="InterPro" id="IPR036271">
    <property type="entry name" value="Tet_transcr_reg_TetR-rel_C_sf"/>
</dbReference>
<dbReference type="PROSITE" id="PS01081">
    <property type="entry name" value="HTH_TETR_1"/>
    <property type="match status" value="1"/>
</dbReference>
<evidence type="ECO:0000256" key="1">
    <source>
        <dbReference type="ARBA" id="ARBA00023015"/>
    </source>
</evidence>
<name>A0A1V9FKM9_9BACT</name>
<evidence type="ECO:0000259" key="5">
    <source>
        <dbReference type="PROSITE" id="PS50977"/>
    </source>
</evidence>
<dbReference type="Pfam" id="PF16925">
    <property type="entry name" value="TetR_C_13"/>
    <property type="match status" value="1"/>
</dbReference>
<dbReference type="SUPFAM" id="SSF46689">
    <property type="entry name" value="Homeodomain-like"/>
    <property type="match status" value="1"/>
</dbReference>
<organism evidence="6 7">
    <name type="scientific">Niastella populi</name>
    <dbReference type="NCBI Taxonomy" id="550983"/>
    <lineage>
        <taxon>Bacteria</taxon>
        <taxon>Pseudomonadati</taxon>
        <taxon>Bacteroidota</taxon>
        <taxon>Chitinophagia</taxon>
        <taxon>Chitinophagales</taxon>
        <taxon>Chitinophagaceae</taxon>
        <taxon>Niastella</taxon>
    </lineage>
</organism>
<dbReference type="InterPro" id="IPR011075">
    <property type="entry name" value="TetR_C"/>
</dbReference>
<reference evidence="7" key="1">
    <citation type="submission" date="2016-04" db="EMBL/GenBank/DDBJ databases">
        <authorList>
            <person name="Chen L."/>
            <person name="Zhuang W."/>
            <person name="Wang G."/>
        </authorList>
    </citation>
    <scope>NUCLEOTIDE SEQUENCE [LARGE SCALE GENOMIC DNA]</scope>
    <source>
        <strain evidence="7">208</strain>
    </source>
</reference>
<gene>
    <name evidence="6" type="ORF">A4R26_22695</name>
</gene>
<keyword evidence="3" id="KW-0804">Transcription</keyword>
<dbReference type="PRINTS" id="PR00455">
    <property type="entry name" value="HTHTETR"/>
</dbReference>
<dbReference type="Gene3D" id="1.10.357.10">
    <property type="entry name" value="Tetracycline Repressor, domain 2"/>
    <property type="match status" value="1"/>
</dbReference>
<dbReference type="EMBL" id="LWBP01000187">
    <property type="protein sequence ID" value="OQP58776.1"/>
    <property type="molecule type" value="Genomic_DNA"/>
</dbReference>
<dbReference type="AlphaFoldDB" id="A0A1V9FKM9"/>
<dbReference type="RefSeq" id="WP_081165147.1">
    <property type="nucleotide sequence ID" value="NZ_LWBP01000187.1"/>
</dbReference>